<dbReference type="PANTHER" id="PTHR46638:SF1">
    <property type="entry name" value="CORRINOID ADENOSYLTRANSFERASE"/>
    <property type="match status" value="1"/>
</dbReference>
<dbReference type="GO" id="GO:0005524">
    <property type="term" value="F:ATP binding"/>
    <property type="evidence" value="ECO:0007669"/>
    <property type="project" value="InterPro"/>
</dbReference>
<evidence type="ECO:0000256" key="9">
    <source>
        <dbReference type="ARBA" id="ARBA00048692"/>
    </source>
</evidence>
<dbReference type="InterPro" id="IPR003724">
    <property type="entry name" value="CblAdoTrfase_CobA"/>
</dbReference>
<dbReference type="GO" id="GO:0008817">
    <property type="term" value="F:corrinoid adenosyltransferase activity"/>
    <property type="evidence" value="ECO:0007669"/>
    <property type="project" value="UniProtKB-EC"/>
</dbReference>
<reference evidence="11" key="1">
    <citation type="submission" date="2015-10" db="EMBL/GenBank/DDBJ databases">
        <authorList>
            <person name="Luecker S."/>
            <person name="Luecker S."/>
        </authorList>
    </citation>
    <scope>NUCLEOTIDE SEQUENCE [LARGE SCALE GENOMIC DNA]</scope>
</reference>
<dbReference type="Proteomes" id="UP000198736">
    <property type="component" value="Unassembled WGS sequence"/>
</dbReference>
<dbReference type="GO" id="GO:0009236">
    <property type="term" value="P:cobalamin biosynthetic process"/>
    <property type="evidence" value="ECO:0007669"/>
    <property type="project" value="InterPro"/>
</dbReference>
<comment type="pathway">
    <text evidence="1">Cofactor biosynthesis; adenosylcobalamin biosynthesis; adenosylcobalamin from cob(II)yrinate a,c-diamide: step 2/7.</text>
</comment>
<sequence length="199" mass="22371">MTNQVEHQARMARLKASVDRRIEEAQQEKGLLIVYTGAGKGKTTAAFGMVLRCIGHGWKVAVVQFIKGAIDTAEERALKSFGDRVVFLRMGEGYTWETQDRARDIQFAQQAWNTACEFLRDASYAMVVLDEFNIALQCDYVRLEEVLPALRDRPTMQHVVITGRGGPAALLEEADLVTEMKQVKHPFRKGIKAQPGVEF</sequence>
<dbReference type="InterPro" id="IPR027417">
    <property type="entry name" value="P-loop_NTPase"/>
</dbReference>
<comment type="catalytic activity">
    <reaction evidence="9">
        <text>2 cob(II)alamin + reduced [electron-transfer flavoprotein] + 2 ATP = 2 adenosylcob(III)alamin + 2 triphosphate + oxidized [electron-transfer flavoprotein] + 3 H(+)</text>
        <dbReference type="Rhea" id="RHEA:28671"/>
        <dbReference type="Rhea" id="RHEA-COMP:10685"/>
        <dbReference type="Rhea" id="RHEA-COMP:10686"/>
        <dbReference type="ChEBI" id="CHEBI:15378"/>
        <dbReference type="ChEBI" id="CHEBI:16304"/>
        <dbReference type="ChEBI" id="CHEBI:18036"/>
        <dbReference type="ChEBI" id="CHEBI:18408"/>
        <dbReference type="ChEBI" id="CHEBI:30616"/>
        <dbReference type="ChEBI" id="CHEBI:57692"/>
        <dbReference type="ChEBI" id="CHEBI:58307"/>
        <dbReference type="EC" id="2.5.1.17"/>
    </reaction>
</comment>
<keyword evidence="10" id="KW-0808">Transferase</keyword>
<evidence type="ECO:0000256" key="2">
    <source>
        <dbReference type="ARBA" id="ARBA00007487"/>
    </source>
</evidence>
<gene>
    <name evidence="10" type="primary">cobO</name>
    <name evidence="10" type="ORF">COMA2_60118</name>
</gene>
<accession>A0A0S4LQ21</accession>
<comment type="catalytic activity">
    <reaction evidence="8">
        <text>2 cob(II)yrinate a,c diamide + reduced [electron-transfer flavoprotein] + 2 ATP = 2 adenosylcob(III)yrinate a,c-diamide + 2 triphosphate + oxidized [electron-transfer flavoprotein] + 3 H(+)</text>
        <dbReference type="Rhea" id="RHEA:11528"/>
        <dbReference type="Rhea" id="RHEA-COMP:10685"/>
        <dbReference type="Rhea" id="RHEA-COMP:10686"/>
        <dbReference type="ChEBI" id="CHEBI:15378"/>
        <dbReference type="ChEBI" id="CHEBI:18036"/>
        <dbReference type="ChEBI" id="CHEBI:30616"/>
        <dbReference type="ChEBI" id="CHEBI:57692"/>
        <dbReference type="ChEBI" id="CHEBI:58307"/>
        <dbReference type="ChEBI" id="CHEBI:58503"/>
        <dbReference type="ChEBI" id="CHEBI:58537"/>
        <dbReference type="EC" id="2.5.1.17"/>
    </reaction>
</comment>
<evidence type="ECO:0000313" key="10">
    <source>
        <dbReference type="EMBL" id="CUS39038.1"/>
    </source>
</evidence>
<dbReference type="NCBIfam" id="NF004637">
    <property type="entry name" value="PRK05986.1"/>
    <property type="match status" value="1"/>
</dbReference>
<comment type="similarity">
    <text evidence="2">Belongs to the Cob(I)alamin adenosyltransferase family.</text>
</comment>
<evidence type="ECO:0000256" key="1">
    <source>
        <dbReference type="ARBA" id="ARBA00005121"/>
    </source>
</evidence>
<evidence type="ECO:0000256" key="8">
    <source>
        <dbReference type="ARBA" id="ARBA00048555"/>
    </source>
</evidence>
<dbReference type="Gene3D" id="3.40.50.300">
    <property type="entry name" value="P-loop containing nucleotide triphosphate hydrolases"/>
    <property type="match status" value="1"/>
</dbReference>
<dbReference type="CDD" id="cd00561">
    <property type="entry name" value="CobA_ACA"/>
    <property type="match status" value="1"/>
</dbReference>
<dbReference type="AlphaFoldDB" id="A0A0S4LQ21"/>
<dbReference type="EMBL" id="CZPZ01000033">
    <property type="protein sequence ID" value="CUS39038.1"/>
    <property type="molecule type" value="Genomic_DNA"/>
</dbReference>
<evidence type="ECO:0000313" key="11">
    <source>
        <dbReference type="Proteomes" id="UP000198736"/>
    </source>
</evidence>
<evidence type="ECO:0000256" key="6">
    <source>
        <dbReference type="ARBA" id="ARBA00033334"/>
    </source>
</evidence>
<dbReference type="SUPFAM" id="SSF52540">
    <property type="entry name" value="P-loop containing nucleoside triphosphate hydrolases"/>
    <property type="match status" value="1"/>
</dbReference>
<evidence type="ECO:0000256" key="4">
    <source>
        <dbReference type="ARBA" id="ARBA00024929"/>
    </source>
</evidence>
<name>A0A0S4LQ21_9BACT</name>
<dbReference type="STRING" id="1742973.COMA2_60118"/>
<dbReference type="PIRSF" id="PIRSF015617">
    <property type="entry name" value="Adensltrnsf_CobA"/>
    <property type="match status" value="1"/>
</dbReference>
<evidence type="ECO:0000256" key="7">
    <source>
        <dbReference type="ARBA" id="ARBA00033354"/>
    </source>
</evidence>
<dbReference type="RefSeq" id="WP_090901190.1">
    <property type="nucleotide sequence ID" value="NZ_CZPZ01000033.1"/>
</dbReference>
<evidence type="ECO:0000256" key="5">
    <source>
        <dbReference type="ARBA" id="ARBA00031529"/>
    </source>
</evidence>
<proteinExistence type="inferred from homology"/>
<dbReference type="PANTHER" id="PTHR46638">
    <property type="entry name" value="CORRINOID ADENOSYLTRANSFERASE"/>
    <property type="match status" value="1"/>
</dbReference>
<dbReference type="OrthoDB" id="9810309at2"/>
<evidence type="ECO:0000256" key="3">
    <source>
        <dbReference type="ARBA" id="ARBA00012454"/>
    </source>
</evidence>
<dbReference type="NCBIfam" id="TIGR00708">
    <property type="entry name" value="cobA"/>
    <property type="match status" value="1"/>
</dbReference>
<dbReference type="Pfam" id="PF02572">
    <property type="entry name" value="CobA_CobO_BtuR"/>
    <property type="match status" value="1"/>
</dbReference>
<comment type="function">
    <text evidence="4">Required for both de novo synthesis of the corrin ring for the assimilation of exogenous corrinoids. Participates in the adenosylation of a variety of incomplete and complete corrinoids.</text>
</comment>
<keyword evidence="11" id="KW-1185">Reference proteome</keyword>
<dbReference type="EC" id="2.5.1.17" evidence="3"/>
<organism evidence="10 11">
    <name type="scientific">Candidatus Nitrospira nitrificans</name>
    <dbReference type="NCBI Taxonomy" id="1742973"/>
    <lineage>
        <taxon>Bacteria</taxon>
        <taxon>Pseudomonadati</taxon>
        <taxon>Nitrospirota</taxon>
        <taxon>Nitrospiria</taxon>
        <taxon>Nitrospirales</taxon>
        <taxon>Nitrospiraceae</taxon>
        <taxon>Nitrospira</taxon>
    </lineage>
</organism>
<protein>
    <recommendedName>
        <fullName evidence="3">corrinoid adenosyltransferase</fullName>
        <ecNumber evidence="3">2.5.1.17</ecNumber>
    </recommendedName>
    <alternativeName>
        <fullName evidence="5">Cob(II)alamin adenosyltransferase</fullName>
    </alternativeName>
    <alternativeName>
        <fullName evidence="7">Cob(II)yrinic acid a,c-diamide adenosyltransferase</fullName>
    </alternativeName>
    <alternativeName>
        <fullName evidence="6">Cobinamide/cobalamin adenosyltransferase</fullName>
    </alternativeName>
</protein>